<dbReference type="GO" id="GO:0010427">
    <property type="term" value="F:abscisic acid binding"/>
    <property type="evidence" value="ECO:0007669"/>
    <property type="project" value="InterPro"/>
</dbReference>
<dbReference type="GO" id="GO:0004864">
    <property type="term" value="F:protein phosphatase inhibitor activity"/>
    <property type="evidence" value="ECO:0007669"/>
    <property type="project" value="InterPro"/>
</dbReference>
<dbReference type="Gene3D" id="3.30.530.20">
    <property type="match status" value="1"/>
</dbReference>
<evidence type="ECO:0000256" key="1">
    <source>
        <dbReference type="ARBA" id="ARBA00038242"/>
    </source>
</evidence>
<dbReference type="SUPFAM" id="SSF55961">
    <property type="entry name" value="Bet v1-like"/>
    <property type="match status" value="1"/>
</dbReference>
<dbReference type="InterPro" id="IPR052006">
    <property type="entry name" value="MLP-like"/>
</dbReference>
<dbReference type="OrthoDB" id="1072116at2759"/>
<dbReference type="Proteomes" id="UP000257109">
    <property type="component" value="Unassembled WGS sequence"/>
</dbReference>
<dbReference type="InterPro" id="IPR000916">
    <property type="entry name" value="Bet_v_I/MLP"/>
</dbReference>
<dbReference type="Pfam" id="PF00407">
    <property type="entry name" value="Bet_v_1"/>
    <property type="match status" value="1"/>
</dbReference>
<protein>
    <submittedName>
        <fullName evidence="3">MLP-like protein 43</fullName>
    </submittedName>
</protein>
<dbReference type="PANTHER" id="PTHR31338:SF16">
    <property type="entry name" value="POLYKETIDE CYCLASE_DEHYDRASE AND LIPID TRANSPORT SUPERFAMILY PROTEIN"/>
    <property type="match status" value="1"/>
</dbReference>
<dbReference type="GO" id="GO:0006952">
    <property type="term" value="P:defense response"/>
    <property type="evidence" value="ECO:0007669"/>
    <property type="project" value="InterPro"/>
</dbReference>
<reference evidence="3" key="1">
    <citation type="submission" date="2018-05" db="EMBL/GenBank/DDBJ databases">
        <title>Draft genome of Mucuna pruriens seed.</title>
        <authorList>
            <person name="Nnadi N.E."/>
            <person name="Vos R."/>
            <person name="Hasami M.H."/>
            <person name="Devisetty U.K."/>
            <person name="Aguiy J.C."/>
        </authorList>
    </citation>
    <scope>NUCLEOTIDE SEQUENCE [LARGE SCALE GENOMIC DNA]</scope>
    <source>
        <strain evidence="3">JCA_2017</strain>
    </source>
</reference>
<name>A0A371HMD4_MUCPR</name>
<proteinExistence type="inferred from homology"/>
<dbReference type="AlphaFoldDB" id="A0A371HMD4"/>
<dbReference type="InterPro" id="IPR023393">
    <property type="entry name" value="START-like_dom_sf"/>
</dbReference>
<dbReference type="PRINTS" id="PR00634">
    <property type="entry name" value="BETALLERGEN"/>
</dbReference>
<feature type="domain" description="Bet v I/Major latex protein" evidence="2">
    <location>
        <begin position="2"/>
        <end position="153"/>
    </location>
</feature>
<keyword evidence="4" id="KW-1185">Reference proteome</keyword>
<sequence length="153" mass="17344">MALSGKVEAEIEIQAPAAKFYNIFRKQLHHIPNISTERVHGAKVHEGDWENVGSVKHWDYTIEGKKTNAKEKIEAIDDDNKSITYSFFDGEISESYKSLRATLQVIDKENGAIVKWTYEYEKLKENIAAASPDSYLDLATMITKDIDAHLLKA</sequence>
<evidence type="ECO:0000259" key="2">
    <source>
        <dbReference type="SMART" id="SM01037"/>
    </source>
</evidence>
<evidence type="ECO:0000313" key="3">
    <source>
        <dbReference type="EMBL" id="RDY03951.1"/>
    </source>
</evidence>
<comment type="caution">
    <text evidence="3">The sequence shown here is derived from an EMBL/GenBank/DDBJ whole genome shotgun (WGS) entry which is preliminary data.</text>
</comment>
<accession>A0A371HMD4</accession>
<dbReference type="STRING" id="157652.A0A371HMD4"/>
<dbReference type="PANTHER" id="PTHR31338">
    <property type="entry name" value="POLYKETIDE CYCLASE/DEHYDRASE AND LIPID TRANSPORT SUPERFAMILY PROTEIN"/>
    <property type="match status" value="1"/>
</dbReference>
<dbReference type="SMART" id="SM01037">
    <property type="entry name" value="Bet_v_1"/>
    <property type="match status" value="1"/>
</dbReference>
<comment type="similarity">
    <text evidence="1">Belongs to the MLP family.</text>
</comment>
<dbReference type="InterPro" id="IPR024949">
    <property type="entry name" value="Bet_v_I_allergen"/>
</dbReference>
<dbReference type="GO" id="GO:0038023">
    <property type="term" value="F:signaling receptor activity"/>
    <property type="evidence" value="ECO:0007669"/>
    <property type="project" value="InterPro"/>
</dbReference>
<dbReference type="EMBL" id="QJKJ01002169">
    <property type="protein sequence ID" value="RDY03951.1"/>
    <property type="molecule type" value="Genomic_DNA"/>
</dbReference>
<gene>
    <name evidence="3" type="primary">MLP43</name>
    <name evidence="3" type="ORF">CR513_12373</name>
</gene>
<organism evidence="3 4">
    <name type="scientific">Mucuna pruriens</name>
    <name type="common">Velvet bean</name>
    <name type="synonym">Dolichos pruriens</name>
    <dbReference type="NCBI Taxonomy" id="157652"/>
    <lineage>
        <taxon>Eukaryota</taxon>
        <taxon>Viridiplantae</taxon>
        <taxon>Streptophyta</taxon>
        <taxon>Embryophyta</taxon>
        <taxon>Tracheophyta</taxon>
        <taxon>Spermatophyta</taxon>
        <taxon>Magnoliopsida</taxon>
        <taxon>eudicotyledons</taxon>
        <taxon>Gunneridae</taxon>
        <taxon>Pentapetalae</taxon>
        <taxon>rosids</taxon>
        <taxon>fabids</taxon>
        <taxon>Fabales</taxon>
        <taxon>Fabaceae</taxon>
        <taxon>Papilionoideae</taxon>
        <taxon>50 kb inversion clade</taxon>
        <taxon>NPAAA clade</taxon>
        <taxon>indigoferoid/millettioid clade</taxon>
        <taxon>Phaseoleae</taxon>
        <taxon>Mucuna</taxon>
    </lineage>
</organism>
<dbReference type="CDD" id="cd07816">
    <property type="entry name" value="Bet_v1-like"/>
    <property type="match status" value="1"/>
</dbReference>
<evidence type="ECO:0000313" key="4">
    <source>
        <dbReference type="Proteomes" id="UP000257109"/>
    </source>
</evidence>
<dbReference type="GO" id="GO:0009738">
    <property type="term" value="P:abscisic acid-activated signaling pathway"/>
    <property type="evidence" value="ECO:0007669"/>
    <property type="project" value="InterPro"/>
</dbReference>